<accession>A0A8D3BKE1</accession>
<dbReference type="Ensembl" id="ENSSMAT00000053681.1">
    <property type="protein sequence ID" value="ENSSMAP00000035499.1"/>
    <property type="gene ID" value="ENSSMAG00000027622.1"/>
</dbReference>
<evidence type="ECO:0000313" key="2">
    <source>
        <dbReference type="Proteomes" id="UP000694558"/>
    </source>
</evidence>
<organism evidence="1 2">
    <name type="scientific">Scophthalmus maximus</name>
    <name type="common">Turbot</name>
    <name type="synonym">Psetta maxima</name>
    <dbReference type="NCBI Taxonomy" id="52904"/>
    <lineage>
        <taxon>Eukaryota</taxon>
        <taxon>Metazoa</taxon>
        <taxon>Chordata</taxon>
        <taxon>Craniata</taxon>
        <taxon>Vertebrata</taxon>
        <taxon>Euteleostomi</taxon>
        <taxon>Actinopterygii</taxon>
        <taxon>Neopterygii</taxon>
        <taxon>Teleostei</taxon>
        <taxon>Neoteleostei</taxon>
        <taxon>Acanthomorphata</taxon>
        <taxon>Carangaria</taxon>
        <taxon>Pleuronectiformes</taxon>
        <taxon>Pleuronectoidei</taxon>
        <taxon>Scophthalmidae</taxon>
        <taxon>Scophthalmus</taxon>
    </lineage>
</organism>
<dbReference type="AlphaFoldDB" id="A0A8D3BKE1"/>
<protein>
    <submittedName>
        <fullName evidence="1">Uncharacterized protein</fullName>
    </submittedName>
</protein>
<proteinExistence type="predicted"/>
<name>A0A8D3BKE1_SCOMX</name>
<reference evidence="1" key="2">
    <citation type="submission" date="2025-08" db="UniProtKB">
        <authorList>
            <consortium name="Ensembl"/>
        </authorList>
    </citation>
    <scope>IDENTIFICATION</scope>
</reference>
<dbReference type="Proteomes" id="UP000694558">
    <property type="component" value="Chromosome 7"/>
</dbReference>
<evidence type="ECO:0000313" key="1">
    <source>
        <dbReference type="Ensembl" id="ENSSMAP00000035499.1"/>
    </source>
</evidence>
<sequence>HVSRCKTFSGEDRQKSNFADANIDSSGGSIMIWGFAASGILQDKENDLRRISKEKKFLNVSQICVLSESNQTEI</sequence>
<reference evidence="1" key="1">
    <citation type="submission" date="2023-05" db="EMBL/GenBank/DDBJ databases">
        <title>High-quality long-read genome of Scophthalmus maximus.</title>
        <authorList>
            <person name="Lien S."/>
            <person name="Martinez P."/>
        </authorList>
    </citation>
    <scope>NUCLEOTIDE SEQUENCE [LARGE SCALE GENOMIC DNA]</scope>
</reference>